<keyword evidence="10" id="KW-1185">Reference proteome</keyword>
<keyword evidence="3 7" id="KW-1133">Transmembrane helix</keyword>
<feature type="transmembrane region" description="Helical" evidence="7">
    <location>
        <begin position="242"/>
        <end position="262"/>
    </location>
</feature>
<feature type="transmembrane region" description="Helical" evidence="7">
    <location>
        <begin position="41"/>
        <end position="64"/>
    </location>
</feature>
<comment type="similarity">
    <text evidence="5">Belongs to the SAT4 family.</text>
</comment>
<proteinExistence type="inferred from homology"/>
<reference evidence="9" key="1">
    <citation type="submission" date="2023-01" db="EMBL/GenBank/DDBJ databases">
        <authorList>
            <person name="Van Ghelder C."/>
            <person name="Rancurel C."/>
        </authorList>
    </citation>
    <scope>NUCLEOTIDE SEQUENCE</scope>
    <source>
        <strain evidence="9">CNCM I-4278</strain>
    </source>
</reference>
<gene>
    <name evidence="9" type="ORF">PDIGIT_LOCUS9851</name>
</gene>
<evidence type="ECO:0000313" key="10">
    <source>
        <dbReference type="Proteomes" id="UP001152607"/>
    </source>
</evidence>
<evidence type="ECO:0000256" key="4">
    <source>
        <dbReference type="ARBA" id="ARBA00023136"/>
    </source>
</evidence>
<feature type="domain" description="Rhodopsin" evidence="8">
    <location>
        <begin position="25"/>
        <end position="267"/>
    </location>
</feature>
<evidence type="ECO:0000256" key="1">
    <source>
        <dbReference type="ARBA" id="ARBA00004141"/>
    </source>
</evidence>
<dbReference type="InterPro" id="IPR052337">
    <property type="entry name" value="SAT4-like"/>
</dbReference>
<dbReference type="AlphaFoldDB" id="A0A9W4UIS6"/>
<feature type="transmembrane region" description="Helical" evidence="7">
    <location>
        <begin position="115"/>
        <end position="140"/>
    </location>
</feature>
<evidence type="ECO:0000313" key="9">
    <source>
        <dbReference type="EMBL" id="CAI6336745.1"/>
    </source>
</evidence>
<dbReference type="EMBL" id="CAOQHR010000006">
    <property type="protein sequence ID" value="CAI6336745.1"/>
    <property type="molecule type" value="Genomic_DNA"/>
</dbReference>
<comment type="subcellular location">
    <subcellularLocation>
        <location evidence="1">Membrane</location>
        <topology evidence="1">Multi-pass membrane protein</topology>
    </subcellularLocation>
</comment>
<evidence type="ECO:0000256" key="7">
    <source>
        <dbReference type="SAM" id="Phobius"/>
    </source>
</evidence>
<feature type="transmembrane region" description="Helical" evidence="7">
    <location>
        <begin position="160"/>
        <end position="190"/>
    </location>
</feature>
<comment type="caution">
    <text evidence="9">The sequence shown here is derived from an EMBL/GenBank/DDBJ whole genome shotgun (WGS) entry which is preliminary data.</text>
</comment>
<dbReference type="OrthoDB" id="3923077at2759"/>
<evidence type="ECO:0000259" key="8">
    <source>
        <dbReference type="Pfam" id="PF20684"/>
    </source>
</evidence>
<dbReference type="PANTHER" id="PTHR33048">
    <property type="entry name" value="PTH11-LIKE INTEGRAL MEMBRANE PROTEIN (AFU_ORTHOLOGUE AFUA_5G11245)"/>
    <property type="match status" value="1"/>
</dbReference>
<feature type="transmembrane region" description="Helical" evidence="7">
    <location>
        <begin position="6"/>
        <end position="29"/>
    </location>
</feature>
<keyword evidence="2 7" id="KW-0812">Transmembrane</keyword>
<dbReference type="InterPro" id="IPR049326">
    <property type="entry name" value="Rhodopsin_dom_fungi"/>
</dbReference>
<evidence type="ECO:0000256" key="5">
    <source>
        <dbReference type="ARBA" id="ARBA00038359"/>
    </source>
</evidence>
<dbReference type="Proteomes" id="UP001152607">
    <property type="component" value="Unassembled WGS sequence"/>
</dbReference>
<sequence length="398" mass="43792">MDDRSSQVLGVAITFLILCWITVSLRCYVRMFMVKAFGADDYVMVATLFFFTAYLSCQIGGGVHGTGKKRYLMTDESAEQALHFWFFCEIFYTISTSILKIAVGLFLLRIAVKRFHIWIIWTIMAVAGVVGTTYTLVVIFQCRPTSYWWDLDPTHTGTCLSATLVMNFTFVVSALNSFADWTFGLLPILIVKDLQMKRRAKIVVSGVIALAAVASTATIIRLPYTTSLGAYKGEFLYNTVDFAIWTTVEVGIGITAGSMATLKPLVKSFKLFSSTRGGSTMPWSRGTGSKLGDLRGAQQLDELTQSGGKTKITITGSSGGRISESDEEGILGKDKYIGGGGRGINKSVTTTVVHERMASRTTRQGLPRDLERGMPGSTPEDHDLVLGYEERSKAHERF</sequence>
<feature type="transmembrane region" description="Helical" evidence="7">
    <location>
        <begin position="202"/>
        <end position="222"/>
    </location>
</feature>
<protein>
    <recommendedName>
        <fullName evidence="8">Rhodopsin domain-containing protein</fullName>
    </recommendedName>
</protein>
<dbReference type="GO" id="GO:0016020">
    <property type="term" value="C:membrane"/>
    <property type="evidence" value="ECO:0007669"/>
    <property type="project" value="UniProtKB-SubCell"/>
</dbReference>
<accession>A0A9W4UIS6</accession>
<evidence type="ECO:0000256" key="2">
    <source>
        <dbReference type="ARBA" id="ARBA00022692"/>
    </source>
</evidence>
<name>A0A9W4UIS6_9PLEO</name>
<dbReference type="Pfam" id="PF20684">
    <property type="entry name" value="Fung_rhodopsin"/>
    <property type="match status" value="1"/>
</dbReference>
<keyword evidence="4 7" id="KW-0472">Membrane</keyword>
<evidence type="ECO:0000256" key="3">
    <source>
        <dbReference type="ARBA" id="ARBA00022989"/>
    </source>
</evidence>
<feature type="region of interest" description="Disordered" evidence="6">
    <location>
        <begin position="359"/>
        <end position="398"/>
    </location>
</feature>
<evidence type="ECO:0000256" key="6">
    <source>
        <dbReference type="SAM" id="MobiDB-lite"/>
    </source>
</evidence>
<organism evidence="9 10">
    <name type="scientific">Periconia digitata</name>
    <dbReference type="NCBI Taxonomy" id="1303443"/>
    <lineage>
        <taxon>Eukaryota</taxon>
        <taxon>Fungi</taxon>
        <taxon>Dikarya</taxon>
        <taxon>Ascomycota</taxon>
        <taxon>Pezizomycotina</taxon>
        <taxon>Dothideomycetes</taxon>
        <taxon>Pleosporomycetidae</taxon>
        <taxon>Pleosporales</taxon>
        <taxon>Massarineae</taxon>
        <taxon>Periconiaceae</taxon>
        <taxon>Periconia</taxon>
    </lineage>
</organism>
<feature type="transmembrane region" description="Helical" evidence="7">
    <location>
        <begin position="84"/>
        <end position="108"/>
    </location>
</feature>
<feature type="compositionally biased region" description="Basic and acidic residues" evidence="6">
    <location>
        <begin position="379"/>
        <end position="398"/>
    </location>
</feature>
<dbReference type="PANTHER" id="PTHR33048:SF96">
    <property type="entry name" value="INTEGRAL MEMBRANE PROTEIN"/>
    <property type="match status" value="1"/>
</dbReference>